<evidence type="ECO:0000256" key="2">
    <source>
        <dbReference type="SAM" id="Phobius"/>
    </source>
</evidence>
<dbReference type="Proteomes" id="UP000187209">
    <property type="component" value="Unassembled WGS sequence"/>
</dbReference>
<dbReference type="Pfam" id="PF10601">
    <property type="entry name" value="zf-LITAF-like"/>
    <property type="match status" value="1"/>
</dbReference>
<evidence type="ECO:0000259" key="3">
    <source>
        <dbReference type="PROSITE" id="PS51837"/>
    </source>
</evidence>
<name>A0A1R2B4T5_9CILI</name>
<keyword evidence="2" id="KW-0812">Transmembrane</keyword>
<dbReference type="OrthoDB" id="4713066at2759"/>
<keyword evidence="5" id="KW-1185">Reference proteome</keyword>
<feature type="transmembrane region" description="Helical" evidence="2">
    <location>
        <begin position="189"/>
        <end position="209"/>
    </location>
</feature>
<evidence type="ECO:0000313" key="5">
    <source>
        <dbReference type="Proteomes" id="UP000187209"/>
    </source>
</evidence>
<comment type="caution">
    <text evidence="4">The sequence shown here is derived from an EMBL/GenBank/DDBJ whole genome shotgun (WGS) entry which is preliminary data.</text>
</comment>
<dbReference type="SMART" id="SM00714">
    <property type="entry name" value="LITAF"/>
    <property type="match status" value="1"/>
</dbReference>
<feature type="domain" description="LITAF" evidence="3">
    <location>
        <begin position="149"/>
        <end position="229"/>
    </location>
</feature>
<dbReference type="EMBL" id="MPUH01000958">
    <property type="protein sequence ID" value="OMJ71767.1"/>
    <property type="molecule type" value="Genomic_DNA"/>
</dbReference>
<dbReference type="PROSITE" id="PS51837">
    <property type="entry name" value="LITAF"/>
    <property type="match status" value="1"/>
</dbReference>
<dbReference type="AlphaFoldDB" id="A0A1R2B4T5"/>
<gene>
    <name evidence="4" type="ORF">SteCoe_29940</name>
</gene>
<evidence type="ECO:0000313" key="4">
    <source>
        <dbReference type="EMBL" id="OMJ71767.1"/>
    </source>
</evidence>
<proteinExistence type="predicted"/>
<evidence type="ECO:0000256" key="1">
    <source>
        <dbReference type="SAM" id="MobiDB-lite"/>
    </source>
</evidence>
<keyword evidence="2" id="KW-0472">Membrane</keyword>
<protein>
    <recommendedName>
        <fullName evidence="3">LITAF domain-containing protein</fullName>
    </recommendedName>
</protein>
<accession>A0A1R2B4T5</accession>
<dbReference type="InterPro" id="IPR006629">
    <property type="entry name" value="LITAF"/>
</dbReference>
<organism evidence="4 5">
    <name type="scientific">Stentor coeruleus</name>
    <dbReference type="NCBI Taxonomy" id="5963"/>
    <lineage>
        <taxon>Eukaryota</taxon>
        <taxon>Sar</taxon>
        <taxon>Alveolata</taxon>
        <taxon>Ciliophora</taxon>
        <taxon>Postciliodesmatophora</taxon>
        <taxon>Heterotrichea</taxon>
        <taxon>Heterotrichida</taxon>
        <taxon>Stentoridae</taxon>
        <taxon>Stentor</taxon>
    </lineage>
</organism>
<feature type="compositionally biased region" description="Polar residues" evidence="1">
    <location>
        <begin position="1"/>
        <end position="25"/>
    </location>
</feature>
<reference evidence="4 5" key="1">
    <citation type="submission" date="2016-11" db="EMBL/GenBank/DDBJ databases">
        <title>The macronuclear genome of Stentor coeruleus: a giant cell with tiny introns.</title>
        <authorList>
            <person name="Slabodnick M."/>
            <person name="Ruby J.G."/>
            <person name="Reiff S.B."/>
            <person name="Swart E.C."/>
            <person name="Gosai S."/>
            <person name="Prabakaran S."/>
            <person name="Witkowska E."/>
            <person name="Larue G.E."/>
            <person name="Fisher S."/>
            <person name="Freeman R.M."/>
            <person name="Gunawardena J."/>
            <person name="Chu W."/>
            <person name="Stover N.A."/>
            <person name="Gregory B.D."/>
            <person name="Nowacki M."/>
            <person name="Derisi J."/>
            <person name="Roy S.W."/>
            <person name="Marshall W.F."/>
            <person name="Sood P."/>
        </authorList>
    </citation>
    <scope>NUCLEOTIDE SEQUENCE [LARGE SCALE GENOMIC DNA]</scope>
    <source>
        <strain evidence="4">WM001</strain>
    </source>
</reference>
<feature type="region of interest" description="Disordered" evidence="1">
    <location>
        <begin position="1"/>
        <end position="53"/>
    </location>
</feature>
<keyword evidence="2" id="KW-1133">Transmembrane helix</keyword>
<sequence length="229" mass="25471">MLKNSSDPFSSPAELTTQPSPQSFPNPELSDEPIFRPPKRSDTGKTSKAQEPLISSELNSSLLQVSTQQSLNFKRSFSLSSPKLSVPATPFLLGNKLKELQGQSLSLRLSEKLKELEEDLKTRNTQENDRENAPIEEDFKGEDKYVFALENRVSLESEEDCEIPSLRWCAACKAEVQTQIQYVNSRKTFWASVGIFLSGGVLGCFLLPYMSNSCKGAKVVCHKCGRTLA</sequence>